<reference evidence="3" key="1">
    <citation type="submission" date="2020-05" db="EMBL/GenBank/DDBJ databases">
        <title>Phylogenomic resolution of chytrid fungi.</title>
        <authorList>
            <person name="Stajich J.E."/>
            <person name="Amses K."/>
            <person name="Simmons R."/>
            <person name="Seto K."/>
            <person name="Myers J."/>
            <person name="Bonds A."/>
            <person name="Quandt C.A."/>
            <person name="Barry K."/>
            <person name="Liu P."/>
            <person name="Grigoriev I."/>
            <person name="Longcore J.E."/>
            <person name="James T.Y."/>
        </authorList>
    </citation>
    <scope>NUCLEOTIDE SEQUENCE</scope>
    <source>
        <strain evidence="3">PLAUS21</strain>
    </source>
</reference>
<feature type="signal peptide" evidence="2">
    <location>
        <begin position="1"/>
        <end position="17"/>
    </location>
</feature>
<name>A0AAD5Y6F4_9FUNG</name>
<proteinExistence type="predicted"/>
<evidence type="ECO:0000256" key="2">
    <source>
        <dbReference type="SAM" id="SignalP"/>
    </source>
</evidence>
<keyword evidence="4" id="KW-1185">Reference proteome</keyword>
<feature type="compositionally biased region" description="Polar residues" evidence="1">
    <location>
        <begin position="284"/>
        <end position="297"/>
    </location>
</feature>
<gene>
    <name evidence="3" type="ORF">HK103_002624</name>
</gene>
<keyword evidence="2" id="KW-0732">Signal</keyword>
<accession>A0AAD5Y6F4</accession>
<evidence type="ECO:0000313" key="3">
    <source>
        <dbReference type="EMBL" id="KAJ3262211.1"/>
    </source>
</evidence>
<feature type="chain" id="PRO_5042209535" description="Reelin domain-containing protein" evidence="2">
    <location>
        <begin position="18"/>
        <end position="297"/>
    </location>
</feature>
<evidence type="ECO:0000313" key="4">
    <source>
        <dbReference type="Proteomes" id="UP001210925"/>
    </source>
</evidence>
<sequence>MLTFAVAAYILYNGVFATPTGAPKCSINEKGITAGMGAPNPALGYTVTPARSADGSISFTIGNTAGLTKYQGILMYVTSGTDNLTHIGSFALPDQAKFKFQDAAICGAAKIKGDVSATVTHAAPAPVDFSKPFVWKASPQEMQLPSLALNVVIAQKKAASDEYPQWQHLSNIPIVFGQSNANSTPPPSTGYNGNYQGGAPRKIIKCYPKNMQYPPVTPPAGTDIPKAQGYGSQGYNAPKAQGYGSPQMTDIPKAQGYGSPQGYNAPKAQGYNAPQMTDIPKAQGYNSPQVTQPGAAY</sequence>
<dbReference type="EMBL" id="JADGKB010000002">
    <property type="protein sequence ID" value="KAJ3262211.1"/>
    <property type="molecule type" value="Genomic_DNA"/>
</dbReference>
<organism evidence="3 4">
    <name type="scientific">Boothiomyces macroporosus</name>
    <dbReference type="NCBI Taxonomy" id="261099"/>
    <lineage>
        <taxon>Eukaryota</taxon>
        <taxon>Fungi</taxon>
        <taxon>Fungi incertae sedis</taxon>
        <taxon>Chytridiomycota</taxon>
        <taxon>Chytridiomycota incertae sedis</taxon>
        <taxon>Chytridiomycetes</taxon>
        <taxon>Rhizophydiales</taxon>
        <taxon>Terramycetaceae</taxon>
        <taxon>Boothiomyces</taxon>
    </lineage>
</organism>
<protein>
    <recommendedName>
        <fullName evidence="5">Reelin domain-containing protein</fullName>
    </recommendedName>
</protein>
<comment type="caution">
    <text evidence="3">The sequence shown here is derived from an EMBL/GenBank/DDBJ whole genome shotgun (WGS) entry which is preliminary data.</text>
</comment>
<feature type="region of interest" description="Disordered" evidence="1">
    <location>
        <begin position="231"/>
        <end position="297"/>
    </location>
</feature>
<dbReference type="AlphaFoldDB" id="A0AAD5Y6F4"/>
<evidence type="ECO:0008006" key="5">
    <source>
        <dbReference type="Google" id="ProtNLM"/>
    </source>
</evidence>
<dbReference type="Proteomes" id="UP001210925">
    <property type="component" value="Unassembled WGS sequence"/>
</dbReference>
<evidence type="ECO:0000256" key="1">
    <source>
        <dbReference type="SAM" id="MobiDB-lite"/>
    </source>
</evidence>